<dbReference type="AlphaFoldDB" id="A0A941E788"/>
<evidence type="ECO:0000313" key="1">
    <source>
        <dbReference type="EMBL" id="MBR7824695.1"/>
    </source>
</evidence>
<organism evidence="1 2">
    <name type="scientific">Actinospica acidithermotolerans</name>
    <dbReference type="NCBI Taxonomy" id="2828514"/>
    <lineage>
        <taxon>Bacteria</taxon>
        <taxon>Bacillati</taxon>
        <taxon>Actinomycetota</taxon>
        <taxon>Actinomycetes</taxon>
        <taxon>Catenulisporales</taxon>
        <taxon>Actinospicaceae</taxon>
        <taxon>Actinospica</taxon>
    </lineage>
</organism>
<dbReference type="EMBL" id="JAGSOH010000001">
    <property type="protein sequence ID" value="MBR7824695.1"/>
    <property type="molecule type" value="Genomic_DNA"/>
</dbReference>
<comment type="caution">
    <text evidence="1">The sequence shown here is derived from an EMBL/GenBank/DDBJ whole genome shotgun (WGS) entry which is preliminary data.</text>
</comment>
<dbReference type="Proteomes" id="UP000676325">
    <property type="component" value="Unassembled WGS sequence"/>
</dbReference>
<dbReference type="InterPro" id="IPR025851">
    <property type="entry name" value="SUKH-4"/>
</dbReference>
<keyword evidence="2" id="KW-1185">Reference proteome</keyword>
<name>A0A941E788_9ACTN</name>
<evidence type="ECO:0000313" key="2">
    <source>
        <dbReference type="Proteomes" id="UP000676325"/>
    </source>
</evidence>
<dbReference type="RefSeq" id="WP_212515852.1">
    <property type="nucleotide sequence ID" value="NZ_JAGSOH010000001.1"/>
</dbReference>
<proteinExistence type="predicted"/>
<accession>A0A941E788</accession>
<dbReference type="Pfam" id="PF14435">
    <property type="entry name" value="SUKH-4"/>
    <property type="match status" value="1"/>
</dbReference>
<gene>
    <name evidence="1" type="ORF">KDK95_00115</name>
</gene>
<reference evidence="1" key="1">
    <citation type="submission" date="2021-04" db="EMBL/GenBank/DDBJ databases">
        <title>Genome based classification of Actinospica acidithermotolerans sp. nov., an actinobacterium isolated from an Indonesian hot spring.</title>
        <authorList>
            <person name="Kusuma A.B."/>
            <person name="Putra K.E."/>
            <person name="Nafisah S."/>
            <person name="Loh J."/>
            <person name="Nouioui I."/>
            <person name="Goodfellow M."/>
        </authorList>
    </citation>
    <scope>NUCLEOTIDE SEQUENCE</scope>
    <source>
        <strain evidence="1">MGRD01-02</strain>
    </source>
</reference>
<protein>
    <submittedName>
        <fullName evidence="1">SUKH-4 family immunity protein</fullName>
    </submittedName>
</protein>
<sequence length="209" mass="23435">MRTDDDRLYYETPEWTPYDPDTLEHAEVPQHAADALGGRGLPHNAYEIFIRDSVRELNGADLPDCGPAAFLANYTDEDNSYWVSLTDGLVWMRWGKADEPADDTEQMNTTVQGLQGVLAAWCDLKATGLDENAEEEYEHAVNVAVVAAVSSDPAAFTDDDGWRPNFFPELEFTLPRMLAGDTQLYQLVHQDETGHWVLNHPGFEDDGEE</sequence>